<reference evidence="9" key="2">
    <citation type="submission" date="2017-12" db="EMBL/GenBank/DDBJ databases">
        <title>FDA dAtabase for Regulatory Grade micrObial Sequences (FDA-ARGOS): Supporting development and validation of Infectious Disease Dx tests.</title>
        <authorList>
            <person name="Campos J."/>
            <person name="Goldberg B."/>
            <person name="Tallon L."/>
            <person name="Sadzewicz L."/>
            <person name="Sengamalay N."/>
            <person name="Ott S."/>
            <person name="Godinez A."/>
            <person name="Nagaraj S."/>
            <person name="Vavikolanu K."/>
            <person name="Vyas G."/>
            <person name="Nadendla S."/>
            <person name="Aluvathingal J."/>
            <person name="Geyer C."/>
            <person name="Nandy P."/>
            <person name="Hobson J."/>
            <person name="Sichtig H."/>
        </authorList>
    </citation>
    <scope>NUCLEOTIDE SEQUENCE</scope>
    <source>
        <strain evidence="9">FDAARGOS_285</strain>
    </source>
</reference>
<protein>
    <submittedName>
        <fullName evidence="10">HlyD family secretion protein</fullName>
    </submittedName>
</protein>
<evidence type="ECO:0000256" key="1">
    <source>
        <dbReference type="ARBA" id="ARBA00004167"/>
    </source>
</evidence>
<evidence type="ECO:0000313" key="9">
    <source>
        <dbReference type="EMBL" id="ASE33352.1"/>
    </source>
</evidence>
<dbReference type="KEGG" id="sscu:CEP64_01685"/>
<evidence type="ECO:0000256" key="4">
    <source>
        <dbReference type="ARBA" id="ARBA00022989"/>
    </source>
</evidence>
<accession>A0A1X0TSR8</accession>
<dbReference type="AlphaFoldDB" id="A0A1X0TSR8"/>
<dbReference type="PANTHER" id="PTHR30386">
    <property type="entry name" value="MEMBRANE FUSION SUBUNIT OF EMRAB-TOLC MULTIDRUG EFFLUX PUMP"/>
    <property type="match status" value="1"/>
</dbReference>
<evidence type="ECO:0000259" key="7">
    <source>
        <dbReference type="Pfam" id="PF25963"/>
    </source>
</evidence>
<dbReference type="EMBL" id="CP069389">
    <property type="protein sequence ID" value="QRN91755.1"/>
    <property type="molecule type" value="Genomic_DNA"/>
</dbReference>
<reference evidence="10" key="3">
    <citation type="submission" date="2021-02" db="EMBL/GenBank/DDBJ databases">
        <title>cfr and optrA-positive Staphylococcus spp.</title>
        <authorList>
            <person name="Chen L."/>
        </authorList>
    </citation>
    <scope>NUCLEOTIDE SEQUENCE</scope>
    <source>
        <strain evidence="10">GDQ20D70P</strain>
    </source>
</reference>
<proteinExistence type="inferred from homology"/>
<keyword evidence="3 6" id="KW-0812">Transmembrane</keyword>
<keyword evidence="4 6" id="KW-1133">Transmembrane helix</keyword>
<comment type="similarity">
    <text evidence="2">Belongs to the membrane fusion protein (MFP) (TC 8.A.1) family.</text>
</comment>
<evidence type="ECO:0000313" key="12">
    <source>
        <dbReference type="Proteomes" id="UP000640299"/>
    </source>
</evidence>
<dbReference type="GeneID" id="48591970"/>
<comment type="subcellular location">
    <subcellularLocation>
        <location evidence="1">Membrane</location>
        <topology evidence="1">Single-pass membrane protein</topology>
    </subcellularLocation>
</comment>
<dbReference type="InterPro" id="IPR058635">
    <property type="entry name" value="BSH_YhbJ"/>
</dbReference>
<evidence type="ECO:0000256" key="5">
    <source>
        <dbReference type="ARBA" id="ARBA00023136"/>
    </source>
</evidence>
<gene>
    <name evidence="9" type="ORF">CEP64_01685</name>
    <name evidence="10" type="ORF">JRU67_02795</name>
</gene>
<dbReference type="GO" id="GO:0016020">
    <property type="term" value="C:membrane"/>
    <property type="evidence" value="ECO:0007669"/>
    <property type="project" value="UniProtKB-SubCell"/>
</dbReference>
<evidence type="ECO:0000256" key="2">
    <source>
        <dbReference type="ARBA" id="ARBA00009477"/>
    </source>
</evidence>
<reference evidence="11" key="1">
    <citation type="submission" date="2017-06" db="EMBL/GenBank/DDBJ databases">
        <title>FDA dAtabase for Regulatory Grade micrObial Sequences (FDA-ARGOS): Supporting development and validation of Infectious Disease Dx tests.</title>
        <authorList>
            <person name="Goldberg B."/>
            <person name="Campos J."/>
            <person name="Tallon L."/>
            <person name="Sadzewicz L."/>
            <person name="Sengamalay N."/>
            <person name="Ott S."/>
            <person name="Godinez A."/>
            <person name="Nagaraj S."/>
            <person name="Vavikolanu K."/>
            <person name="Nadendla S."/>
            <person name="George J."/>
            <person name="Geyer C."/>
            <person name="Sichtig H."/>
        </authorList>
    </citation>
    <scope>NUCLEOTIDE SEQUENCE [LARGE SCALE GENOMIC DNA]</scope>
    <source>
        <strain evidence="11">FDAARGOS_285</strain>
    </source>
</reference>
<dbReference type="Proteomes" id="UP000640299">
    <property type="component" value="Chromosome"/>
</dbReference>
<feature type="domain" description="YhbJ barrel-sandwich hybrid" evidence="8">
    <location>
        <begin position="45"/>
        <end position="116"/>
    </location>
</feature>
<dbReference type="EMBL" id="CP022046">
    <property type="protein sequence ID" value="ASE33352.1"/>
    <property type="molecule type" value="Genomic_DNA"/>
</dbReference>
<evidence type="ECO:0000313" key="10">
    <source>
        <dbReference type="EMBL" id="QRN91755.1"/>
    </source>
</evidence>
<organism evidence="10 12">
    <name type="scientific">Mammaliicoccus sciuri</name>
    <name type="common">Staphylococcus sciuri</name>
    <dbReference type="NCBI Taxonomy" id="1296"/>
    <lineage>
        <taxon>Bacteria</taxon>
        <taxon>Bacillati</taxon>
        <taxon>Bacillota</taxon>
        <taxon>Bacilli</taxon>
        <taxon>Bacillales</taxon>
        <taxon>Staphylococcaceae</taxon>
        <taxon>Mammaliicoccus</taxon>
    </lineage>
</organism>
<dbReference type="RefSeq" id="WP_025907364.1">
    <property type="nucleotide sequence ID" value="NZ_CAJVGN010000001.1"/>
</dbReference>
<keyword evidence="5 6" id="KW-0472">Membrane</keyword>
<dbReference type="Gene3D" id="2.40.30.170">
    <property type="match status" value="1"/>
</dbReference>
<feature type="domain" description="p-hydroxybenzoic acid efflux pump subunit AaeA-like beta-barrel" evidence="7">
    <location>
        <begin position="123"/>
        <end position="213"/>
    </location>
</feature>
<dbReference type="Pfam" id="PF25997">
    <property type="entry name" value="BSH_YhbJ"/>
    <property type="match status" value="1"/>
</dbReference>
<evidence type="ECO:0000256" key="3">
    <source>
        <dbReference type="ARBA" id="ARBA00022692"/>
    </source>
</evidence>
<dbReference type="Proteomes" id="UP000197058">
    <property type="component" value="Chromosome"/>
</dbReference>
<name>A0A1X0TSR8_MAMSC</name>
<evidence type="ECO:0000313" key="11">
    <source>
        <dbReference type="Proteomes" id="UP000197058"/>
    </source>
</evidence>
<dbReference type="InterPro" id="IPR050739">
    <property type="entry name" value="MFP"/>
</dbReference>
<dbReference type="Pfam" id="PF25963">
    <property type="entry name" value="Beta-barrel_AAEA"/>
    <property type="match status" value="1"/>
</dbReference>
<dbReference type="PANTHER" id="PTHR30386:SF26">
    <property type="entry name" value="TRANSPORT PROTEIN COMB"/>
    <property type="match status" value="1"/>
</dbReference>
<sequence>MKKIVLVNVITIVILVAIGLVGFHYYSEATDYVKTENAKVDGEQIKIASPVSGNLTSFDAKEGKTYDKGDKIGEVAGKGEDGQSQEMDIKAPSKSTIVKTSATENSLVQAGSPIAYAYNFDDLYVTANIDDTDVEDVEKGQAVDVYIDGQEASVKGKVSQVGLATASSFSLMPSSNSNGNYTKVTQVVPVKITFDSKPSTNVVPGMNVEVRIHKN</sequence>
<evidence type="ECO:0000259" key="8">
    <source>
        <dbReference type="Pfam" id="PF25997"/>
    </source>
</evidence>
<dbReference type="InterPro" id="IPR058634">
    <property type="entry name" value="AaeA-lik-b-barrel"/>
</dbReference>
<feature type="transmembrane region" description="Helical" evidence="6">
    <location>
        <begin position="5"/>
        <end position="26"/>
    </location>
</feature>
<evidence type="ECO:0000256" key="6">
    <source>
        <dbReference type="SAM" id="Phobius"/>
    </source>
</evidence>
<dbReference type="eggNOG" id="COG1566">
    <property type="taxonomic scope" value="Bacteria"/>
</dbReference>